<dbReference type="AlphaFoldDB" id="A0A2K1NX57"/>
<organism evidence="1 2">
    <name type="scientific">Petrotoga olearia DSM 13574</name>
    <dbReference type="NCBI Taxonomy" id="1122955"/>
    <lineage>
        <taxon>Bacteria</taxon>
        <taxon>Thermotogati</taxon>
        <taxon>Thermotogota</taxon>
        <taxon>Thermotogae</taxon>
        <taxon>Petrotogales</taxon>
        <taxon>Petrotogaceae</taxon>
        <taxon>Petrotoga</taxon>
    </lineage>
</organism>
<gene>
    <name evidence="1" type="ORF">X929_08455</name>
</gene>
<evidence type="ECO:0000313" key="2">
    <source>
        <dbReference type="Proteomes" id="UP000236434"/>
    </source>
</evidence>
<reference evidence="1 2" key="1">
    <citation type="submission" date="2013-12" db="EMBL/GenBank/DDBJ databases">
        <title>Comparative genomics of Petrotoga isolates.</title>
        <authorList>
            <person name="Nesbo C.L."/>
            <person name="Charchuk R."/>
            <person name="Chow K."/>
        </authorList>
    </citation>
    <scope>NUCLEOTIDE SEQUENCE [LARGE SCALE GENOMIC DNA]</scope>
    <source>
        <strain evidence="1 2">DSM 13574</strain>
    </source>
</reference>
<dbReference type="OrthoDB" id="45397at2"/>
<comment type="caution">
    <text evidence="1">The sequence shown here is derived from an EMBL/GenBank/DDBJ whole genome shotgun (WGS) entry which is preliminary data.</text>
</comment>
<evidence type="ECO:0000313" key="1">
    <source>
        <dbReference type="EMBL" id="PNR95126.1"/>
    </source>
</evidence>
<sequence length="237" mass="28151">MSDYDGEEFREFLNRLFKEHPELQKFNLEFLKNADPSEMDEIIENLKEAAYKFKEAEISVRSEVEEKLNYNIDDLEINFDNFLETITIFPFALTINSEMLKEKDTKGRLSGKFFGMYINFKYDNIFELLSIRKVGAMKIASLMRNNFFKFLPIKQKIYDYIKTAVNTYLKATALAKYFEIDEIREFNMLVILRNKLNIPNSKLFEEILSSEENEKYYMIKAYFITEFAIAVVEKDSV</sequence>
<proteinExistence type="predicted"/>
<accession>A0A2K1NX57</accession>
<protein>
    <submittedName>
        <fullName evidence="1">Uncharacterized protein</fullName>
    </submittedName>
</protein>
<dbReference type="RefSeq" id="WP_103067543.1">
    <property type="nucleotide sequence ID" value="NZ_AZRL01000022.1"/>
</dbReference>
<dbReference type="EMBL" id="AZRL01000022">
    <property type="protein sequence ID" value="PNR95126.1"/>
    <property type="molecule type" value="Genomic_DNA"/>
</dbReference>
<name>A0A2K1NX57_9BACT</name>
<dbReference type="Proteomes" id="UP000236434">
    <property type="component" value="Unassembled WGS sequence"/>
</dbReference>